<dbReference type="Pfam" id="PF07715">
    <property type="entry name" value="Plug"/>
    <property type="match status" value="1"/>
</dbReference>
<protein>
    <recommendedName>
        <fullName evidence="7">TonB-dependent receptor plug domain-containing protein</fullName>
    </recommendedName>
</protein>
<feature type="domain" description="TonB-dependent receptor plug" evidence="7">
    <location>
        <begin position="167"/>
        <end position="227"/>
    </location>
</feature>
<name>A0A381QUW5_9ZZZZ</name>
<keyword evidence="2" id="KW-0813">Transport</keyword>
<dbReference type="InterPro" id="IPR012910">
    <property type="entry name" value="Plug_dom"/>
</dbReference>
<gene>
    <name evidence="8" type="ORF">METZ01_LOCUS36060</name>
</gene>
<dbReference type="InterPro" id="IPR039426">
    <property type="entry name" value="TonB-dep_rcpt-like"/>
</dbReference>
<dbReference type="SUPFAM" id="SSF49464">
    <property type="entry name" value="Carboxypeptidase regulatory domain-like"/>
    <property type="match status" value="1"/>
</dbReference>
<evidence type="ECO:0000259" key="7">
    <source>
        <dbReference type="Pfam" id="PF07715"/>
    </source>
</evidence>
<organism evidence="8">
    <name type="scientific">marine metagenome</name>
    <dbReference type="NCBI Taxonomy" id="408172"/>
    <lineage>
        <taxon>unclassified sequences</taxon>
        <taxon>metagenomes</taxon>
        <taxon>ecological metagenomes</taxon>
    </lineage>
</organism>
<dbReference type="AlphaFoldDB" id="A0A381QUW5"/>
<dbReference type="InterPro" id="IPR008969">
    <property type="entry name" value="CarboxyPept-like_regulatory"/>
</dbReference>
<sequence length="677" mass="74699">MMTPRFKYIFSLIIGLAVAQLWASKTTMVITGRVTDPDGRSIPYANVYLKDGEAGTTADREGRFILKTDGEKSWKLIISHSAFKSVEISMQEMNRLKGKITMEIKTYRFDPVVVYGNLYNRESLQLPVSHRAVELKKYPASGNSIGEKLDRLGIQVRDYGGPAGLKTVSSPTGYSEHILVMLDGFPLNSPQNGIVDFSTLPAEFFSHGEFYPGQASSLYGSHAVGGTLNLLPAAGRNFLKFRGGSLGEQGVNGESTFRVGERSASLYGNRFESEGNYRENNKFAQDAVGLKLALPAVGSWSVNSHLLASQTERGIPGSVQYPSPSAHKNNEDMLLLVSGRTVSRWGYSEVYAGSFQSDEHYTNPDWTIDSQHKTINNRLRFIHRIQPDQNFSNTVSLEVAQVDVNSDDAGDHVMATGAAGLLSQIRVGSQLTIFPSARLDWDDHSGNRIATGNLALLWAPEESTVQSVAVSSGTSYRSPTFNDLFWEDAMGYSKGNPDLIPEQGMSSNMKVDLRPILEDQLQLSADVSYFTADNLIQWAPDDAWVYSPQNILKSKSSVIRVSAQFLPIFLPVVIRLGSESTESQILSEGDDKGKSLLYVSPTSHWAEVELKLGKLAANLSVRRLGERRYSYGEGAFLRPYERMDGALNYSFSVGQFNVNMEGGARNMLDIKDLQSVY</sequence>
<dbReference type="GO" id="GO:0044718">
    <property type="term" value="P:siderophore transmembrane transport"/>
    <property type="evidence" value="ECO:0007669"/>
    <property type="project" value="TreeGrafter"/>
</dbReference>
<feature type="non-terminal residue" evidence="8">
    <location>
        <position position="1"/>
    </location>
</feature>
<keyword evidence="5" id="KW-0472">Membrane</keyword>
<dbReference type="GO" id="GO:0015344">
    <property type="term" value="F:siderophore uptake transmembrane transporter activity"/>
    <property type="evidence" value="ECO:0007669"/>
    <property type="project" value="TreeGrafter"/>
</dbReference>
<dbReference type="Pfam" id="PF13715">
    <property type="entry name" value="CarbopepD_reg_2"/>
    <property type="match status" value="1"/>
</dbReference>
<dbReference type="EMBL" id="UINC01001540">
    <property type="protein sequence ID" value="SUZ83206.1"/>
    <property type="molecule type" value="Genomic_DNA"/>
</dbReference>
<evidence type="ECO:0000256" key="1">
    <source>
        <dbReference type="ARBA" id="ARBA00004571"/>
    </source>
</evidence>
<comment type="subcellular location">
    <subcellularLocation>
        <location evidence="1">Cell outer membrane</location>
        <topology evidence="1">Multi-pass membrane protein</topology>
    </subcellularLocation>
</comment>
<dbReference type="InterPro" id="IPR037066">
    <property type="entry name" value="Plug_dom_sf"/>
</dbReference>
<dbReference type="SUPFAM" id="SSF56935">
    <property type="entry name" value="Porins"/>
    <property type="match status" value="1"/>
</dbReference>
<proteinExistence type="predicted"/>
<dbReference type="Gene3D" id="2.40.170.20">
    <property type="entry name" value="TonB-dependent receptor, beta-barrel domain"/>
    <property type="match status" value="1"/>
</dbReference>
<dbReference type="PANTHER" id="PTHR30069:SF29">
    <property type="entry name" value="HEMOGLOBIN AND HEMOGLOBIN-HAPTOGLOBIN-BINDING PROTEIN 1-RELATED"/>
    <property type="match status" value="1"/>
</dbReference>
<evidence type="ECO:0000256" key="5">
    <source>
        <dbReference type="ARBA" id="ARBA00023136"/>
    </source>
</evidence>
<keyword evidence="4" id="KW-0732">Signal</keyword>
<dbReference type="PANTHER" id="PTHR30069">
    <property type="entry name" value="TONB-DEPENDENT OUTER MEMBRANE RECEPTOR"/>
    <property type="match status" value="1"/>
</dbReference>
<dbReference type="InterPro" id="IPR036942">
    <property type="entry name" value="Beta-barrel_TonB_sf"/>
</dbReference>
<dbReference type="GO" id="GO:0009279">
    <property type="term" value="C:cell outer membrane"/>
    <property type="evidence" value="ECO:0007669"/>
    <property type="project" value="UniProtKB-SubCell"/>
</dbReference>
<keyword evidence="6" id="KW-0998">Cell outer membrane</keyword>
<evidence type="ECO:0000256" key="2">
    <source>
        <dbReference type="ARBA" id="ARBA00022448"/>
    </source>
</evidence>
<accession>A0A381QUW5</accession>
<evidence type="ECO:0000256" key="4">
    <source>
        <dbReference type="ARBA" id="ARBA00022729"/>
    </source>
</evidence>
<keyword evidence="3" id="KW-0812">Transmembrane</keyword>
<evidence type="ECO:0000256" key="6">
    <source>
        <dbReference type="ARBA" id="ARBA00023237"/>
    </source>
</evidence>
<reference evidence="8" key="1">
    <citation type="submission" date="2018-05" db="EMBL/GenBank/DDBJ databases">
        <authorList>
            <person name="Lanie J.A."/>
            <person name="Ng W.-L."/>
            <person name="Kazmierczak K.M."/>
            <person name="Andrzejewski T.M."/>
            <person name="Davidsen T.M."/>
            <person name="Wayne K.J."/>
            <person name="Tettelin H."/>
            <person name="Glass J.I."/>
            <person name="Rusch D."/>
            <person name="Podicherti R."/>
            <person name="Tsui H.-C.T."/>
            <person name="Winkler M.E."/>
        </authorList>
    </citation>
    <scope>NUCLEOTIDE SEQUENCE</scope>
</reference>
<evidence type="ECO:0000313" key="8">
    <source>
        <dbReference type="EMBL" id="SUZ83206.1"/>
    </source>
</evidence>
<dbReference type="Gene3D" id="2.170.130.10">
    <property type="entry name" value="TonB-dependent receptor, plug domain"/>
    <property type="match status" value="1"/>
</dbReference>
<evidence type="ECO:0000256" key="3">
    <source>
        <dbReference type="ARBA" id="ARBA00022692"/>
    </source>
</evidence>
<feature type="non-terminal residue" evidence="8">
    <location>
        <position position="677"/>
    </location>
</feature>